<organism evidence="4 5">
    <name type="scientific">Candidatus Woesebacteria bacterium GWC1_42_13</name>
    <dbReference type="NCBI Taxonomy" id="1802475"/>
    <lineage>
        <taxon>Bacteria</taxon>
        <taxon>Candidatus Woeseibacteriota</taxon>
    </lineage>
</organism>
<dbReference type="PROSITE" id="PS51747">
    <property type="entry name" value="CYT_DCMP_DEAMINASES_2"/>
    <property type="match status" value="1"/>
</dbReference>
<dbReference type="InterPro" id="IPR016193">
    <property type="entry name" value="Cytidine_deaminase-like"/>
</dbReference>
<reference evidence="4 5" key="1">
    <citation type="journal article" date="2016" name="Nat. Commun.">
        <title>Thousands of microbial genomes shed light on interconnected biogeochemical processes in an aquifer system.</title>
        <authorList>
            <person name="Anantharaman K."/>
            <person name="Brown C.T."/>
            <person name="Hug L.A."/>
            <person name="Sharon I."/>
            <person name="Castelle C.J."/>
            <person name="Probst A.J."/>
            <person name="Thomas B.C."/>
            <person name="Singh A."/>
            <person name="Wilkins M.J."/>
            <person name="Karaoz U."/>
            <person name="Brodie E.L."/>
            <person name="Williams K.H."/>
            <person name="Hubbard S.S."/>
            <person name="Banfield J.F."/>
        </authorList>
    </citation>
    <scope>NUCLEOTIDE SEQUENCE [LARGE SCALE GENOMIC DNA]</scope>
</reference>
<dbReference type="EMBL" id="MGFN01000025">
    <property type="protein sequence ID" value="OGM06532.1"/>
    <property type="molecule type" value="Genomic_DNA"/>
</dbReference>
<dbReference type="InterPro" id="IPR002125">
    <property type="entry name" value="CMP_dCMP_dom"/>
</dbReference>
<protein>
    <recommendedName>
        <fullName evidence="3">CMP/dCMP-type deaminase domain-containing protein</fullName>
    </recommendedName>
</protein>
<evidence type="ECO:0000256" key="2">
    <source>
        <dbReference type="ARBA" id="ARBA00022833"/>
    </source>
</evidence>
<dbReference type="Gene3D" id="3.40.140.10">
    <property type="entry name" value="Cytidine Deaminase, domain 2"/>
    <property type="match status" value="1"/>
</dbReference>
<proteinExistence type="predicted"/>
<accession>A0A1F7WUN7</accession>
<dbReference type="Pfam" id="PF00383">
    <property type="entry name" value="dCMP_cyt_deam_1"/>
    <property type="match status" value="1"/>
</dbReference>
<comment type="caution">
    <text evidence="4">The sequence shown here is derived from an EMBL/GenBank/DDBJ whole genome shotgun (WGS) entry which is preliminary data.</text>
</comment>
<dbReference type="PROSITE" id="PS00903">
    <property type="entry name" value="CYT_DCMP_DEAMINASES_1"/>
    <property type="match status" value="1"/>
</dbReference>
<keyword evidence="2" id="KW-0862">Zinc</keyword>
<evidence type="ECO:0000259" key="3">
    <source>
        <dbReference type="PROSITE" id="PS51747"/>
    </source>
</evidence>
<dbReference type="Proteomes" id="UP000177737">
    <property type="component" value="Unassembled WGS sequence"/>
</dbReference>
<dbReference type="GO" id="GO:0016787">
    <property type="term" value="F:hydrolase activity"/>
    <property type="evidence" value="ECO:0007669"/>
    <property type="project" value="InterPro"/>
</dbReference>
<evidence type="ECO:0000313" key="5">
    <source>
        <dbReference type="Proteomes" id="UP000177737"/>
    </source>
</evidence>
<keyword evidence="1" id="KW-0479">Metal-binding</keyword>
<feature type="domain" description="CMP/dCMP-type deaminase" evidence="3">
    <location>
        <begin position="129"/>
        <end position="276"/>
    </location>
</feature>
<evidence type="ECO:0000256" key="1">
    <source>
        <dbReference type="ARBA" id="ARBA00022723"/>
    </source>
</evidence>
<dbReference type="GO" id="GO:0008270">
    <property type="term" value="F:zinc ion binding"/>
    <property type="evidence" value="ECO:0007669"/>
    <property type="project" value="InterPro"/>
</dbReference>
<sequence length="276" mass="30684">MKEQLRRVSPLEFDQDKRSQLMLLVCDEGAISCATFRKLQEDIANSGMRTVLAIPDKQYQKGFRGWAKVQVLSSIADRLEGVMPIDYETARQELGKNWAIIRINGPVTWGEIETITQSETEEAPLHIAETADPFDRTMIDRAKKVVETSNCWQDPAGCVFVKDGEVLIESASTSFNNSNCEGIPINFRELPLNPGERMHFCDSLHAERVGVAEASKRGVSLEESTAYLTKFPCRSCALSLISAGVRTIVFGQDSYGLGEVADLFDTNKIALKRLTS</sequence>
<dbReference type="AlphaFoldDB" id="A0A1F7WUN7"/>
<dbReference type="InterPro" id="IPR016192">
    <property type="entry name" value="APOBEC/CMP_deaminase_Zn-bd"/>
</dbReference>
<dbReference type="SUPFAM" id="SSF53927">
    <property type="entry name" value="Cytidine deaminase-like"/>
    <property type="match status" value="1"/>
</dbReference>
<gene>
    <name evidence="4" type="ORF">A2129_00455</name>
</gene>
<name>A0A1F7WUN7_9BACT</name>
<evidence type="ECO:0000313" key="4">
    <source>
        <dbReference type="EMBL" id="OGM06532.1"/>
    </source>
</evidence>